<name>A0ABN0U8L4_9PSEU</name>
<feature type="compositionally biased region" description="Basic and acidic residues" evidence="1">
    <location>
        <begin position="173"/>
        <end position="185"/>
    </location>
</feature>
<dbReference type="EMBL" id="BAAABU010000011">
    <property type="protein sequence ID" value="GAA0242335.1"/>
    <property type="molecule type" value="Genomic_DNA"/>
</dbReference>
<dbReference type="InterPro" id="IPR001845">
    <property type="entry name" value="HTH_ArsR_DNA-bd_dom"/>
</dbReference>
<evidence type="ECO:0000256" key="1">
    <source>
        <dbReference type="SAM" id="MobiDB-lite"/>
    </source>
</evidence>
<evidence type="ECO:0000259" key="2">
    <source>
        <dbReference type="SMART" id="SM00418"/>
    </source>
</evidence>
<sequence length="200" mass="22140">MINTPCYTYPGTVADDLIRDPKALRALAHPFRWKLIMLLGTDGPQTATQCAEATGESVASCSYHLNTLAKYGFVAEVPGVKGKQKPWQLVQHMQRWSGEGVDEETALAGEAAGEAFLEHAFAEIRDANRRKSLEPAEWREALALNGRLEFLTAQELQEITAEVLAIIGRYSDRNDDKSARPEGARPVRFLLSTTVSPQRD</sequence>
<dbReference type="InterPro" id="IPR011991">
    <property type="entry name" value="ArsR-like_HTH"/>
</dbReference>
<evidence type="ECO:0000313" key="3">
    <source>
        <dbReference type="EMBL" id="GAA0242335.1"/>
    </source>
</evidence>
<reference evidence="3 4" key="1">
    <citation type="journal article" date="2019" name="Int. J. Syst. Evol. Microbiol.">
        <title>The Global Catalogue of Microorganisms (GCM) 10K type strain sequencing project: providing services to taxonomists for standard genome sequencing and annotation.</title>
        <authorList>
            <consortium name="The Broad Institute Genomics Platform"/>
            <consortium name="The Broad Institute Genome Sequencing Center for Infectious Disease"/>
            <person name="Wu L."/>
            <person name="Ma J."/>
        </authorList>
    </citation>
    <scope>NUCLEOTIDE SEQUENCE [LARGE SCALE GENOMIC DNA]</scope>
    <source>
        <strain evidence="3 4">JCM 3380</strain>
    </source>
</reference>
<dbReference type="InterPro" id="IPR036388">
    <property type="entry name" value="WH-like_DNA-bd_sf"/>
</dbReference>
<feature type="region of interest" description="Disordered" evidence="1">
    <location>
        <begin position="173"/>
        <end position="200"/>
    </location>
</feature>
<dbReference type="SUPFAM" id="SSF46785">
    <property type="entry name" value="Winged helix' DNA-binding domain"/>
    <property type="match status" value="1"/>
</dbReference>
<gene>
    <name evidence="3" type="ORF">GCM10010492_46960</name>
</gene>
<comment type="caution">
    <text evidence="3">The sequence shown here is derived from an EMBL/GenBank/DDBJ whole genome shotgun (WGS) entry which is preliminary data.</text>
</comment>
<dbReference type="Pfam" id="PF12840">
    <property type="entry name" value="HTH_20"/>
    <property type="match status" value="1"/>
</dbReference>
<protein>
    <submittedName>
        <fullName evidence="3">Helix-turn-helix domain-containing protein</fullName>
    </submittedName>
</protein>
<dbReference type="Proteomes" id="UP001500416">
    <property type="component" value="Unassembled WGS sequence"/>
</dbReference>
<keyword evidence="4" id="KW-1185">Reference proteome</keyword>
<proteinExistence type="predicted"/>
<evidence type="ECO:0000313" key="4">
    <source>
        <dbReference type="Proteomes" id="UP001500416"/>
    </source>
</evidence>
<accession>A0ABN0U8L4</accession>
<dbReference type="Gene3D" id="1.10.10.10">
    <property type="entry name" value="Winged helix-like DNA-binding domain superfamily/Winged helix DNA-binding domain"/>
    <property type="match status" value="1"/>
</dbReference>
<dbReference type="SMART" id="SM00418">
    <property type="entry name" value="HTH_ARSR"/>
    <property type="match status" value="1"/>
</dbReference>
<organism evidence="3 4">
    <name type="scientific">Saccharothrix mutabilis subsp. mutabilis</name>
    <dbReference type="NCBI Taxonomy" id="66855"/>
    <lineage>
        <taxon>Bacteria</taxon>
        <taxon>Bacillati</taxon>
        <taxon>Actinomycetota</taxon>
        <taxon>Actinomycetes</taxon>
        <taxon>Pseudonocardiales</taxon>
        <taxon>Pseudonocardiaceae</taxon>
        <taxon>Saccharothrix</taxon>
    </lineage>
</organism>
<dbReference type="InterPro" id="IPR036390">
    <property type="entry name" value="WH_DNA-bd_sf"/>
</dbReference>
<feature type="domain" description="HTH arsR-type" evidence="2">
    <location>
        <begin position="22"/>
        <end position="102"/>
    </location>
</feature>
<feature type="compositionally biased region" description="Polar residues" evidence="1">
    <location>
        <begin position="191"/>
        <end position="200"/>
    </location>
</feature>
<dbReference type="CDD" id="cd00090">
    <property type="entry name" value="HTH_ARSR"/>
    <property type="match status" value="1"/>
</dbReference>